<dbReference type="PANTHER" id="PTHR30547">
    <property type="entry name" value="UNCHARACTERIZED PROTEIN YHCG-RELATED"/>
    <property type="match status" value="1"/>
</dbReference>
<reference evidence="3" key="1">
    <citation type="submission" date="2024-01" db="EMBL/GenBank/DDBJ databases">
        <title>Sequencing the genomes of a sandfly, Sergentomyia squamirostris, and its two endosymbionts.</title>
        <authorList>
            <person name="Itokawa K."/>
            <person name="Sanjoba C."/>
        </authorList>
    </citation>
    <scope>NUCLEOTIDE SEQUENCE</scope>
    <source>
        <strain evidence="3">RiSSQ</strain>
    </source>
</reference>
<proteinExistence type="predicted"/>
<dbReference type="Pfam" id="PF17761">
    <property type="entry name" value="DUF1016_N"/>
    <property type="match status" value="1"/>
</dbReference>
<dbReference type="AlphaFoldDB" id="A0AAT9G6R5"/>
<dbReference type="PANTHER" id="PTHR30547:SF5">
    <property type="entry name" value="NUCLEASE YHCG-RELATED"/>
    <property type="match status" value="1"/>
</dbReference>
<dbReference type="InterPro" id="IPR053148">
    <property type="entry name" value="PD-DEXK-like_domain"/>
</dbReference>
<dbReference type="EMBL" id="AP029170">
    <property type="protein sequence ID" value="BFD45536.1"/>
    <property type="molecule type" value="Genomic_DNA"/>
</dbReference>
<dbReference type="Pfam" id="PF06250">
    <property type="entry name" value="YhcG_C"/>
    <property type="match status" value="1"/>
</dbReference>
<dbReference type="InterPro" id="IPR011856">
    <property type="entry name" value="tRNA_endonuc-like_dom_sf"/>
</dbReference>
<protein>
    <submittedName>
        <fullName evidence="3">PDDEXK nuclease domain-containing protein</fullName>
    </submittedName>
</protein>
<organism evidence="3">
    <name type="scientific">Candidatus Tisiphia endosymbiont of Sergentomyia squamirostris</name>
    <dbReference type="NCBI Taxonomy" id="3113639"/>
    <lineage>
        <taxon>Bacteria</taxon>
        <taxon>Pseudomonadati</taxon>
        <taxon>Pseudomonadota</taxon>
        <taxon>Alphaproteobacteria</taxon>
        <taxon>Rickettsiales</taxon>
        <taxon>Rickettsiaceae</taxon>
        <taxon>Rickettsieae</taxon>
        <taxon>Candidatus Tisiphia</taxon>
    </lineage>
</organism>
<dbReference type="InterPro" id="IPR009362">
    <property type="entry name" value="YhcG_C"/>
</dbReference>
<feature type="domain" description="YhcG N-terminal" evidence="2">
    <location>
        <begin position="15"/>
        <end position="151"/>
    </location>
</feature>
<dbReference type="GO" id="GO:0003676">
    <property type="term" value="F:nucleic acid binding"/>
    <property type="evidence" value="ECO:0007669"/>
    <property type="project" value="InterPro"/>
</dbReference>
<gene>
    <name evidence="3" type="ORF">DMENIID0002_01820</name>
</gene>
<evidence type="ECO:0000313" key="3">
    <source>
        <dbReference type="EMBL" id="BFD45536.1"/>
    </source>
</evidence>
<feature type="domain" description="YhcG PDDEXK nuclease" evidence="1">
    <location>
        <begin position="180"/>
        <end position="324"/>
    </location>
</feature>
<dbReference type="InterPro" id="IPR041527">
    <property type="entry name" value="YhcG_N"/>
</dbReference>
<name>A0AAT9G6R5_9RICK</name>
<evidence type="ECO:0000259" key="1">
    <source>
        <dbReference type="Pfam" id="PF06250"/>
    </source>
</evidence>
<sequence>MNQIITNDHNSLIEDIKLLITQAKSRVVRVANSEMTMVYWHVGKRIKEEILKDQRAEYGHSIVQTLAQHLSAEYGKGFTYTGITRMIKFYDSFENHQIVATVSQQLSWSHIIELLPLKEQNQREFYAYMCIQDGWSVRQLRTSIHKMTYERSELSKKSEKHSGQILSLLKSNNELVPELVLKDPYILEFLNLPDAPYESDLESAILQQIEQFILELGTGFSFVARQKRMTIDNEHFYLDLLMYNRKLKRLVAIELKTGKFKAEYKGQMELYINWLKKYETFEGENPPIGIILCTEKSHAQIELLDVSASGIHVAEYWTELPPIKVFEKKIQEIVLQAKNRYDQKAVEIKKH</sequence>
<dbReference type="Gene3D" id="3.40.1350.10">
    <property type="match status" value="1"/>
</dbReference>
<evidence type="ECO:0000259" key="2">
    <source>
        <dbReference type="Pfam" id="PF17761"/>
    </source>
</evidence>
<accession>A0AAT9G6R5</accession>